<feature type="domain" description="PpiC" evidence="5">
    <location>
        <begin position="296"/>
        <end position="399"/>
    </location>
</feature>
<evidence type="ECO:0000259" key="5">
    <source>
        <dbReference type="PROSITE" id="PS50198"/>
    </source>
</evidence>
<evidence type="ECO:0000256" key="2">
    <source>
        <dbReference type="SAM" id="Coils"/>
    </source>
</evidence>
<dbReference type="InterPro" id="IPR050245">
    <property type="entry name" value="PrsA_foldase"/>
</dbReference>
<name>A0A9D0YV65_9FIRM</name>
<keyword evidence="1" id="KW-0697">Rotamase</keyword>
<evidence type="ECO:0000313" key="6">
    <source>
        <dbReference type="EMBL" id="HIQ62573.1"/>
    </source>
</evidence>
<feature type="coiled-coil region" evidence="2">
    <location>
        <begin position="250"/>
        <end position="321"/>
    </location>
</feature>
<dbReference type="InterPro" id="IPR046357">
    <property type="entry name" value="PPIase_dom_sf"/>
</dbReference>
<dbReference type="AlphaFoldDB" id="A0A9D0YV65"/>
<dbReference type="PANTHER" id="PTHR47245:SF2">
    <property type="entry name" value="PEPTIDYL-PROLYL CIS-TRANS ISOMERASE HP_0175-RELATED"/>
    <property type="match status" value="1"/>
</dbReference>
<sequence>LAFLLALLLASACALAEPADDPVFMTAGTQTILLSEAQAMLDSTYAQQLEYAESYGYSMTEADLQTIKEYVINSLSQRVVMKNKVAEYGLGEITEEDRASLREEADRVFSESLEAYIDTLVSYYGITEEEARTEATTMLDTYGLSAESQYELMLDALPYNRLFDYVTQDITVTDEQVQAEYDTNYVAADQEEFASDLSRYEFYATYPDMYDMYYGGDIYYIPEGFRTVKHILLSAPEAIATEMTETDALLTAERDTLDALNEEMYALENVVEEPAEEGDAESTPRTAEEIQADIDATNARIETLEAQYEELKESILPALQETIDTIYSRLEGGEDFDALVAEYGEDPGMESSPNGYMVHERSTNWIEPFRAASMALANEGDVSDPVLTDFGVHIIQYVGDVEGGPVPMSETTRQTIYDSLLYAAQNERFSLELEAWMEAFPVETNDALLVMPQLVAAEEVPAEEAPAEDDASAGDAEAVG</sequence>
<reference evidence="6" key="2">
    <citation type="journal article" date="2021" name="PeerJ">
        <title>Extensive microbial diversity within the chicken gut microbiome revealed by metagenomics and culture.</title>
        <authorList>
            <person name="Gilroy R."/>
            <person name="Ravi A."/>
            <person name="Getino M."/>
            <person name="Pursley I."/>
            <person name="Horton D.L."/>
            <person name="Alikhan N.F."/>
            <person name="Baker D."/>
            <person name="Gharbi K."/>
            <person name="Hall N."/>
            <person name="Watson M."/>
            <person name="Adriaenssens E.M."/>
            <person name="Foster-Nyarko E."/>
            <person name="Jarju S."/>
            <person name="Secka A."/>
            <person name="Antonio M."/>
            <person name="Oren A."/>
            <person name="Chaudhuri R.R."/>
            <person name="La Ragione R."/>
            <person name="Hildebrand F."/>
            <person name="Pallen M.J."/>
        </authorList>
    </citation>
    <scope>NUCLEOTIDE SEQUENCE</scope>
    <source>
        <strain evidence="6">ChiHile30-977</strain>
    </source>
</reference>
<dbReference type="InterPro" id="IPR027304">
    <property type="entry name" value="Trigger_fact/SurA_dom_sf"/>
</dbReference>
<proteinExistence type="predicted"/>
<dbReference type="GO" id="GO:0003755">
    <property type="term" value="F:peptidyl-prolyl cis-trans isomerase activity"/>
    <property type="evidence" value="ECO:0007669"/>
    <property type="project" value="UniProtKB-KW"/>
</dbReference>
<gene>
    <name evidence="6" type="ORF">IAA66_03175</name>
</gene>
<keyword evidence="2" id="KW-0175">Coiled coil</keyword>
<reference evidence="6" key="1">
    <citation type="submission" date="2020-10" db="EMBL/GenBank/DDBJ databases">
        <authorList>
            <person name="Gilroy R."/>
        </authorList>
    </citation>
    <scope>NUCLEOTIDE SEQUENCE</scope>
    <source>
        <strain evidence="6">ChiHile30-977</strain>
    </source>
</reference>
<feature type="non-terminal residue" evidence="6">
    <location>
        <position position="1"/>
    </location>
</feature>
<dbReference type="EMBL" id="DVFI01000041">
    <property type="protein sequence ID" value="HIQ62573.1"/>
    <property type="molecule type" value="Genomic_DNA"/>
</dbReference>
<dbReference type="PANTHER" id="PTHR47245">
    <property type="entry name" value="PEPTIDYLPROLYL ISOMERASE"/>
    <property type="match status" value="1"/>
</dbReference>
<dbReference type="SUPFAM" id="SSF54534">
    <property type="entry name" value="FKBP-like"/>
    <property type="match status" value="1"/>
</dbReference>
<feature type="region of interest" description="Disordered" evidence="3">
    <location>
        <begin position="460"/>
        <end position="480"/>
    </location>
</feature>
<evidence type="ECO:0000256" key="4">
    <source>
        <dbReference type="SAM" id="SignalP"/>
    </source>
</evidence>
<feature type="compositionally biased region" description="Acidic residues" evidence="3">
    <location>
        <begin position="460"/>
        <end position="472"/>
    </location>
</feature>
<dbReference type="Gene3D" id="3.10.50.40">
    <property type="match status" value="1"/>
</dbReference>
<organism evidence="6 7">
    <name type="scientific">Candidatus Avichristensenella intestinipullorum</name>
    <dbReference type="NCBI Taxonomy" id="2840693"/>
    <lineage>
        <taxon>Bacteria</taxon>
        <taxon>Bacillati</taxon>
        <taxon>Bacillota</taxon>
        <taxon>Clostridia</taxon>
        <taxon>Candidatus Avichristensenella</taxon>
    </lineage>
</organism>
<dbReference type="InterPro" id="IPR000297">
    <property type="entry name" value="PPIase_PpiC"/>
</dbReference>
<feature type="chain" id="PRO_5039050262" evidence="4">
    <location>
        <begin position="17"/>
        <end position="480"/>
    </location>
</feature>
<evidence type="ECO:0000313" key="7">
    <source>
        <dbReference type="Proteomes" id="UP000886819"/>
    </source>
</evidence>
<dbReference type="PROSITE" id="PS50198">
    <property type="entry name" value="PPIC_PPIASE_2"/>
    <property type="match status" value="1"/>
</dbReference>
<keyword evidence="4" id="KW-0732">Signal</keyword>
<protein>
    <submittedName>
        <fullName evidence="6">Peptidylprolyl isomerase</fullName>
    </submittedName>
</protein>
<dbReference type="Proteomes" id="UP000886819">
    <property type="component" value="Unassembled WGS sequence"/>
</dbReference>
<comment type="caution">
    <text evidence="6">The sequence shown here is derived from an EMBL/GenBank/DDBJ whole genome shotgun (WGS) entry which is preliminary data.</text>
</comment>
<dbReference type="Pfam" id="PF00639">
    <property type="entry name" value="Rotamase"/>
    <property type="match status" value="1"/>
</dbReference>
<dbReference type="SUPFAM" id="SSF109998">
    <property type="entry name" value="Triger factor/SurA peptide-binding domain-like"/>
    <property type="match status" value="1"/>
</dbReference>
<feature type="signal peptide" evidence="4">
    <location>
        <begin position="1"/>
        <end position="16"/>
    </location>
</feature>
<keyword evidence="1 6" id="KW-0413">Isomerase</keyword>
<evidence type="ECO:0000256" key="1">
    <source>
        <dbReference type="PROSITE-ProRule" id="PRU00278"/>
    </source>
</evidence>
<accession>A0A9D0YV65</accession>
<evidence type="ECO:0000256" key="3">
    <source>
        <dbReference type="SAM" id="MobiDB-lite"/>
    </source>
</evidence>